<dbReference type="PANTHER" id="PTHR10948">
    <property type="entry name" value="TRANSPOSASE"/>
    <property type="match status" value="1"/>
</dbReference>
<dbReference type="Proteomes" id="UP001171902">
    <property type="component" value="Unassembled WGS sequence"/>
</dbReference>
<feature type="domain" description="HTH marR-type" evidence="2">
    <location>
        <begin position="132"/>
        <end position="192"/>
    </location>
</feature>
<dbReference type="InterPro" id="IPR000835">
    <property type="entry name" value="HTH_MarR-typ"/>
</dbReference>
<evidence type="ECO:0000313" key="6">
    <source>
        <dbReference type="Proteomes" id="UP001171902"/>
    </source>
</evidence>
<dbReference type="InterPro" id="IPR036388">
    <property type="entry name" value="WH-like_DNA-bd_sf"/>
</dbReference>
<proteinExistence type="predicted"/>
<dbReference type="CDD" id="cd00090">
    <property type="entry name" value="HTH_ARSR"/>
    <property type="match status" value="1"/>
</dbReference>
<evidence type="ECO:0000259" key="3">
    <source>
        <dbReference type="Pfam" id="PF13936"/>
    </source>
</evidence>
<feature type="compositionally biased region" description="Basic and acidic residues" evidence="1">
    <location>
        <begin position="86"/>
        <end position="96"/>
    </location>
</feature>
<dbReference type="PANTHER" id="PTHR10948:SF23">
    <property type="entry name" value="TRANSPOSASE INSI FOR INSERTION SEQUENCE ELEMENT IS30A-RELATED"/>
    <property type="match status" value="1"/>
</dbReference>
<evidence type="ECO:0000313" key="4">
    <source>
        <dbReference type="EMBL" id="MDN3241333.1"/>
    </source>
</evidence>
<dbReference type="Pfam" id="PF13936">
    <property type="entry name" value="HTH_38"/>
    <property type="match status" value="1"/>
</dbReference>
<feature type="domain" description="Transposase IS30-like HTH" evidence="3">
    <location>
        <begin position="37"/>
        <end position="77"/>
    </location>
</feature>
<dbReference type="InterPro" id="IPR025246">
    <property type="entry name" value="IS30-like_HTH"/>
</dbReference>
<dbReference type="InterPro" id="IPR036390">
    <property type="entry name" value="WH_DNA-bd_sf"/>
</dbReference>
<dbReference type="Gene3D" id="1.10.10.10">
    <property type="entry name" value="Winged helix-like DNA-binding domain superfamily/Winged helix DNA-binding domain"/>
    <property type="match status" value="2"/>
</dbReference>
<dbReference type="EMBL" id="JAUEMJ010000004">
    <property type="protein sequence ID" value="MDN3241333.1"/>
    <property type="molecule type" value="Genomic_DNA"/>
</dbReference>
<keyword evidence="6" id="KW-1185">Reference proteome</keyword>
<dbReference type="Pfam" id="PF12802">
    <property type="entry name" value="MarR_2"/>
    <property type="match status" value="1"/>
</dbReference>
<organism evidence="5 6">
    <name type="scientific">Glycomyces tritici</name>
    <dbReference type="NCBI Taxonomy" id="2665176"/>
    <lineage>
        <taxon>Bacteria</taxon>
        <taxon>Bacillati</taxon>
        <taxon>Actinomycetota</taxon>
        <taxon>Actinomycetes</taxon>
        <taxon>Glycomycetales</taxon>
        <taxon>Glycomycetaceae</taxon>
        <taxon>Glycomyces</taxon>
    </lineage>
</organism>
<accession>A0ABT7YU98</accession>
<dbReference type="InterPro" id="IPR051917">
    <property type="entry name" value="Transposase-Integrase"/>
</dbReference>
<gene>
    <name evidence="4" type="ORF">QWI33_16520</name>
    <name evidence="5" type="ORF">QWI33_20865</name>
</gene>
<comment type="caution">
    <text evidence="5">The sequence shown here is derived from an EMBL/GenBank/DDBJ whole genome shotgun (WGS) entry which is preliminary data.</text>
</comment>
<evidence type="ECO:0000313" key="5">
    <source>
        <dbReference type="EMBL" id="MDN3242183.1"/>
    </source>
</evidence>
<feature type="region of interest" description="Disordered" evidence="1">
    <location>
        <begin position="86"/>
        <end position="115"/>
    </location>
</feature>
<evidence type="ECO:0000259" key="2">
    <source>
        <dbReference type="Pfam" id="PF12802"/>
    </source>
</evidence>
<name>A0ABT7YU98_9ACTN</name>
<protein>
    <submittedName>
        <fullName evidence="5">Helix-turn-helix domain-containing protein</fullName>
    </submittedName>
</protein>
<sequence>MPIIATDMPVNAIASTSSLQCTVGERNRGGMPVPGGRLTDEDRRRIEAWLAEGLGYAEIARRLGRPTSTVSREVVRNGVPGAYRADRAQRAADDRARRRRPSRPTDPAADERPAAAGSEFVDDFATLLAATGMPRMTSRVFVCLLTADSGGLHAADLVRRLRVSPASVSKSIAFLEDMELVARRPDPGSRRERYVIDDEVWLRAWQADTGAHGRVATAAERGVAIFGADSVAGVRLATMGRFFSRLSEQMSGSTLADSVVDDALTVVAALAHVGRPITLGALTTALEWPPDRTTAALEAIRHHPEIADPLNLQPVDPDSYTITTREDRLSQAQRENLQE</sequence>
<reference evidence="5" key="1">
    <citation type="submission" date="2023-06" db="EMBL/GenBank/DDBJ databases">
        <title>Gycomyces niveus sp.nov., a novel actinomycete isolated from soil in Shouguang.</title>
        <authorList>
            <person name="Yang X."/>
            <person name="Zhao J."/>
        </authorList>
    </citation>
    <scope>NUCLEOTIDE SEQUENCE</scope>
    <source>
        <strain evidence="5">NEAU C2</strain>
    </source>
</reference>
<evidence type="ECO:0000256" key="1">
    <source>
        <dbReference type="SAM" id="MobiDB-lite"/>
    </source>
</evidence>
<dbReference type="InterPro" id="IPR011991">
    <property type="entry name" value="ArsR-like_HTH"/>
</dbReference>
<dbReference type="EMBL" id="JAUEMJ010000007">
    <property type="protein sequence ID" value="MDN3242183.1"/>
    <property type="molecule type" value="Genomic_DNA"/>
</dbReference>
<dbReference type="SUPFAM" id="SSF46785">
    <property type="entry name" value="Winged helix' DNA-binding domain"/>
    <property type="match status" value="1"/>
</dbReference>